<keyword evidence="4" id="KW-1185">Reference proteome</keyword>
<gene>
    <name evidence="3" type="ORF">CPter291_4593</name>
</gene>
<feature type="compositionally biased region" description="Pro residues" evidence="1">
    <location>
        <begin position="108"/>
        <end position="119"/>
    </location>
</feature>
<feature type="chain" id="PRO_5045471136" evidence="2">
    <location>
        <begin position="20"/>
        <end position="119"/>
    </location>
</feature>
<dbReference type="EMBL" id="CP013236">
    <property type="protein sequence ID" value="AMP16813.1"/>
    <property type="molecule type" value="Genomic_DNA"/>
</dbReference>
<feature type="region of interest" description="Disordered" evidence="1">
    <location>
        <begin position="47"/>
        <end position="68"/>
    </location>
</feature>
<feature type="region of interest" description="Disordered" evidence="1">
    <location>
        <begin position="99"/>
        <end position="119"/>
    </location>
</feature>
<keyword evidence="2" id="KW-0732">Signal</keyword>
<protein>
    <submittedName>
        <fullName evidence="3">Uncharacterized protein</fullName>
    </submittedName>
</protein>
<sequence length="119" mass="12779">MQRLLILLLVFLLPMQVFAGIAESKADAMVTQAYTVQLDDAAAQCQLADSQDRQDAQDAQDNQDSLADDIEMHVDLGDDTVPAFPFIFAATAIADSPALSNDKARQPPFLPPAGPPPRA</sequence>
<feature type="signal peptide" evidence="2">
    <location>
        <begin position="1"/>
        <end position="19"/>
    </location>
</feature>
<name>A0ABN4MGC5_9BURK</name>
<evidence type="ECO:0000256" key="2">
    <source>
        <dbReference type="SAM" id="SignalP"/>
    </source>
</evidence>
<evidence type="ECO:0000313" key="4">
    <source>
        <dbReference type="Proteomes" id="UP000074914"/>
    </source>
</evidence>
<dbReference type="RefSeq" id="WP_156480163.1">
    <property type="nucleotide sequence ID" value="NZ_CP013236.1"/>
</dbReference>
<organism evidence="3 4">
    <name type="scientific">Collimonas pratensis</name>
    <dbReference type="NCBI Taxonomy" id="279113"/>
    <lineage>
        <taxon>Bacteria</taxon>
        <taxon>Pseudomonadati</taxon>
        <taxon>Pseudomonadota</taxon>
        <taxon>Betaproteobacteria</taxon>
        <taxon>Burkholderiales</taxon>
        <taxon>Oxalobacteraceae</taxon>
        <taxon>Collimonas</taxon>
    </lineage>
</organism>
<proteinExistence type="predicted"/>
<accession>A0ABN4MGC5</accession>
<evidence type="ECO:0000313" key="3">
    <source>
        <dbReference type="EMBL" id="AMP16813.1"/>
    </source>
</evidence>
<reference evidence="3 4" key="1">
    <citation type="submission" date="2015-11" db="EMBL/GenBank/DDBJ databases">
        <title>Exploring the genomic traits of fungus-feeding bacterial genus Collimonas.</title>
        <authorList>
            <person name="Song C."/>
            <person name="Schmidt R."/>
            <person name="de Jager V."/>
            <person name="Krzyzanowska D."/>
            <person name="Jongedijk E."/>
            <person name="Cankar K."/>
            <person name="Beekwilder J."/>
            <person name="van Veen A."/>
            <person name="de Boer W."/>
            <person name="van Veen J.A."/>
            <person name="Garbeva P."/>
        </authorList>
    </citation>
    <scope>NUCLEOTIDE SEQUENCE [LARGE SCALE GENOMIC DNA]</scope>
    <source>
        <strain evidence="3 4">Ter291</strain>
    </source>
</reference>
<evidence type="ECO:0000256" key="1">
    <source>
        <dbReference type="SAM" id="MobiDB-lite"/>
    </source>
</evidence>
<dbReference type="Proteomes" id="UP000074914">
    <property type="component" value="Chromosome"/>
</dbReference>